<accession>A0A2T7B1Q1</accession>
<keyword evidence="1" id="KW-0812">Transmembrane</keyword>
<organism evidence="2">
    <name type="scientific">Cronobacter turicensis</name>
    <dbReference type="NCBI Taxonomy" id="413502"/>
    <lineage>
        <taxon>Bacteria</taxon>
        <taxon>Pseudomonadati</taxon>
        <taxon>Pseudomonadota</taxon>
        <taxon>Gammaproteobacteria</taxon>
        <taxon>Enterobacterales</taxon>
        <taxon>Enterobacteriaceae</taxon>
        <taxon>Cronobacter</taxon>
    </lineage>
</organism>
<feature type="transmembrane region" description="Helical" evidence="1">
    <location>
        <begin position="6"/>
        <end position="25"/>
    </location>
</feature>
<name>A0A2T7B1Q1_9ENTR</name>
<gene>
    <name evidence="2" type="ORF">BS411_16755</name>
</gene>
<dbReference type="EMBL" id="MSAG01000029">
    <property type="protein sequence ID" value="PUX19338.1"/>
    <property type="molecule type" value="Genomic_DNA"/>
</dbReference>
<dbReference type="RefSeq" id="WP_075199184.1">
    <property type="nucleotide sequence ID" value="NZ_CP187984.1"/>
</dbReference>
<sequence>MQQIINVLLGLLPLIVICILLRLFLRKLRNPKPAFSDSNEMKQISYNPSLFGWGLTKERYCFDKRALYRMKGDTTEEINLSDIISVKPGYTTVNNRRNWVVVYNNNGMKKEARFFHNITLLNHSFAQFLVAVKQANPEADVKEISLFNV</sequence>
<keyword evidence="1" id="KW-0472">Membrane</keyword>
<reference evidence="2" key="1">
    <citation type="submission" date="2016-12" db="EMBL/GenBank/DDBJ databases">
        <title>Analysis of the Molecular Diversity Among Cronobacter Species Isolated from Filth Flies Using a Pan Genomic DNA Microarray.</title>
        <authorList>
            <person name="Pava-Ripoll M."/>
            <person name="Tall B."/>
            <person name="Farber J."/>
            <person name="Fanning S."/>
            <person name="Lehner A."/>
            <person name="Stephan R."/>
            <person name="Pagotto F."/>
            <person name="Iverson C."/>
            <person name="Ziobro G."/>
            <person name="Miller A."/>
            <person name="Pearson R."/>
            <person name="Yan Q."/>
            <person name="Kim M."/>
            <person name="Jeong S."/>
            <person name="Park J."/>
            <person name="Jun S."/>
            <person name="Choi H."/>
            <person name="Chung T."/>
            <person name="Yoo Y."/>
            <person name="Park E."/>
            <person name="Hwang S."/>
            <person name="Lee B."/>
            <person name="Sathyamoorthy V."/>
            <person name="Carter L."/>
            <person name="Mammel M."/>
            <person name="Jackson S."/>
            <person name="Kothary M."/>
            <person name="Patel I."/>
            <person name="Grim C."/>
            <person name="Gopinath G."/>
            <person name="Gangiredla J."/>
            <person name="Chase H."/>
        </authorList>
    </citation>
    <scope>NUCLEOTIDE SEQUENCE [LARGE SCALE GENOMIC DNA]</scope>
    <source>
        <strain evidence="2">MOD1-Sh41s</strain>
    </source>
</reference>
<evidence type="ECO:0000313" key="2">
    <source>
        <dbReference type="EMBL" id="PUX19338.1"/>
    </source>
</evidence>
<protein>
    <submittedName>
        <fullName evidence="2">Uncharacterized protein</fullName>
    </submittedName>
</protein>
<dbReference type="OrthoDB" id="6565701at2"/>
<dbReference type="AlphaFoldDB" id="A0A2T7B1Q1"/>
<proteinExistence type="predicted"/>
<comment type="caution">
    <text evidence="2">The sequence shown here is derived from an EMBL/GenBank/DDBJ whole genome shotgun (WGS) entry which is preliminary data.</text>
</comment>
<evidence type="ECO:0000256" key="1">
    <source>
        <dbReference type="SAM" id="Phobius"/>
    </source>
</evidence>
<keyword evidence="1" id="KW-1133">Transmembrane helix</keyword>